<protein>
    <recommendedName>
        <fullName evidence="5">DUF5129 domain-containing protein</fullName>
    </recommendedName>
</protein>
<keyword evidence="4" id="KW-1185">Reference proteome</keyword>
<proteinExistence type="predicted"/>
<sequence length="412" mass="44639">MTPTRHLAANDTQRLESETSDIGLPDSVAQVNYVVVDHLGSPFNDALVDWTEEHRPDLLPQGGGAGGTWAPGSLIVAADMTDRSMGIYCADQVCEDLHLNDHSHLESALSAMRPALGEEDIAQGFLDGLDAAAGPVDDEGVSWPILGAIAGGVTGLGALLLGLFRRRSTRTAKTRYAELRSDYAHLALTVPHGTEELRGLSSPLASDDLRQRWETLTTRFSALPQEIDSWGLSSGASDKQFRHHSKDIARAHSLMVSLRRASQQITLLAKIERGDVTAREAEVIRLEKDIEGALDHAKDSRVQGLSRRAAELRADLSGEDFPERYAALLRDYAEVIRDIRDTDIAETSDTHRVPQLGDSQWRPGYGVHSFVPFMLVQSWYLSDTATSSSTSTTTVNTTFSGGFAGGGGSSSF</sequence>
<dbReference type="EMBL" id="LKST01000003">
    <property type="protein sequence ID" value="KQB83738.1"/>
    <property type="molecule type" value="Genomic_DNA"/>
</dbReference>
<dbReference type="Proteomes" id="UP000050517">
    <property type="component" value="Unassembled WGS sequence"/>
</dbReference>
<evidence type="ECO:0008006" key="5">
    <source>
        <dbReference type="Google" id="ProtNLM"/>
    </source>
</evidence>
<evidence type="ECO:0000313" key="3">
    <source>
        <dbReference type="EMBL" id="KQB83738.1"/>
    </source>
</evidence>
<evidence type="ECO:0000256" key="2">
    <source>
        <dbReference type="SAM" id="Phobius"/>
    </source>
</evidence>
<dbReference type="STRING" id="1544416.Cocul_01810"/>
<evidence type="ECO:0000256" key="1">
    <source>
        <dbReference type="SAM" id="MobiDB-lite"/>
    </source>
</evidence>
<accession>A0A0N8VZF3</accession>
<name>A0A0N8VZF3_9CORY</name>
<comment type="caution">
    <text evidence="3">The sequence shown here is derived from an EMBL/GenBank/DDBJ whole genome shotgun (WGS) entry which is preliminary data.</text>
</comment>
<reference evidence="3 4" key="1">
    <citation type="submission" date="2015-10" db="EMBL/GenBank/DDBJ databases">
        <title>Corynebacteirum lowii and Corynebacterium oculi species nova, derived from human clinical disease and and emended description of Corynebacterium mastiditis.</title>
        <authorList>
            <person name="Bernard K."/>
            <person name="Pacheco A.L."/>
            <person name="Mcdougall C."/>
            <person name="Burtx T."/>
            <person name="Weibe D."/>
            <person name="Tyler S."/>
            <person name="Olson A.B."/>
            <person name="Cnockaert M."/>
            <person name="Eguchi H."/>
            <person name="Kuwahara T."/>
            <person name="Nakayama-Imaohji H."/>
            <person name="Boudewijins M."/>
            <person name="Van Hoecke F."/>
            <person name="Bernier A.-M."/>
            <person name="Vandamme P."/>
        </authorList>
    </citation>
    <scope>NUCLEOTIDE SEQUENCE [LARGE SCALE GENOMIC DNA]</scope>
    <source>
        <strain evidence="3 4">NML 130210</strain>
    </source>
</reference>
<feature type="region of interest" description="Disordered" evidence="1">
    <location>
        <begin position="1"/>
        <end position="21"/>
    </location>
</feature>
<feature type="transmembrane region" description="Helical" evidence="2">
    <location>
        <begin position="143"/>
        <end position="164"/>
    </location>
</feature>
<keyword evidence="2" id="KW-0812">Transmembrane</keyword>
<dbReference type="PATRIC" id="fig|1544416.3.peg.1810"/>
<gene>
    <name evidence="3" type="ORF">Cocul_01810</name>
</gene>
<dbReference type="RefSeq" id="WP_055122885.1">
    <property type="nucleotide sequence ID" value="NZ_LKST01000003.1"/>
</dbReference>
<keyword evidence="2" id="KW-0472">Membrane</keyword>
<dbReference type="OrthoDB" id="4423347at2"/>
<dbReference type="AlphaFoldDB" id="A0A0N8VZF3"/>
<organism evidence="3 4">
    <name type="scientific">Corynebacterium oculi</name>
    <dbReference type="NCBI Taxonomy" id="1544416"/>
    <lineage>
        <taxon>Bacteria</taxon>
        <taxon>Bacillati</taxon>
        <taxon>Actinomycetota</taxon>
        <taxon>Actinomycetes</taxon>
        <taxon>Mycobacteriales</taxon>
        <taxon>Corynebacteriaceae</taxon>
        <taxon>Corynebacterium</taxon>
    </lineage>
</organism>
<evidence type="ECO:0000313" key="4">
    <source>
        <dbReference type="Proteomes" id="UP000050517"/>
    </source>
</evidence>
<keyword evidence="2" id="KW-1133">Transmembrane helix</keyword>